<name>A0AA41T6T4_SCICA</name>
<evidence type="ECO:0000256" key="2">
    <source>
        <dbReference type="ARBA" id="ARBA00022771"/>
    </source>
</evidence>
<evidence type="ECO:0000259" key="5">
    <source>
        <dbReference type="PROSITE" id="PS50089"/>
    </source>
</evidence>
<evidence type="ECO:0000256" key="4">
    <source>
        <dbReference type="PROSITE-ProRule" id="PRU00175"/>
    </source>
</evidence>
<gene>
    <name evidence="6" type="ORF">SUZIE_185630</name>
</gene>
<dbReference type="PANTHER" id="PTHR22938">
    <property type="entry name" value="ZINC FINGER PROTEIN 598"/>
    <property type="match status" value="1"/>
</dbReference>
<dbReference type="GO" id="GO:0061630">
    <property type="term" value="F:ubiquitin protein ligase activity"/>
    <property type="evidence" value="ECO:0007669"/>
    <property type="project" value="InterPro"/>
</dbReference>
<proteinExistence type="predicted"/>
<sequence length="250" mass="28575">MGEGAGALPWRLRALEAVTAAAPKRDGGSCLLCCRDLEATALSSCDHLVCYRCSTKMRVLCEQCYCAMCREELGQVVFGKKFPAFATIPIQQLQCKEKYDIDFANGKDLAWHRMQGDPDDISHRGHQLCKFCNERYLNNDELLKHVRRDHYFCHFCDSDGAQDYYSNYAHLPEHFQEKHFLCEEGHCSTEQISHAFCMEIDLKTHWTACHSCSHAEACPNCWIDLQFSFAPQHSRHREGIVSGLLPTPYS</sequence>
<keyword evidence="2 4" id="KW-0863">Zinc-finger</keyword>
<comment type="caution">
    <text evidence="6">The sequence shown here is derived from an EMBL/GenBank/DDBJ whole genome shotgun (WGS) entry which is preliminary data.</text>
</comment>
<dbReference type="SMART" id="SM00355">
    <property type="entry name" value="ZnF_C2H2"/>
    <property type="match status" value="3"/>
</dbReference>
<dbReference type="GO" id="GO:0008270">
    <property type="term" value="F:zinc ion binding"/>
    <property type="evidence" value="ECO:0007669"/>
    <property type="project" value="UniProtKB-KW"/>
</dbReference>
<dbReference type="GO" id="GO:0043022">
    <property type="term" value="F:ribosome binding"/>
    <property type="evidence" value="ECO:0007669"/>
    <property type="project" value="TreeGrafter"/>
</dbReference>
<evidence type="ECO:0000256" key="3">
    <source>
        <dbReference type="ARBA" id="ARBA00022833"/>
    </source>
</evidence>
<dbReference type="InterPro" id="IPR044288">
    <property type="entry name" value="ZNF598/HEL2"/>
</dbReference>
<dbReference type="Pfam" id="PF25447">
    <property type="entry name" value="RING_ZNF598"/>
    <property type="match status" value="1"/>
</dbReference>
<feature type="domain" description="RING-type" evidence="5">
    <location>
        <begin position="30"/>
        <end position="70"/>
    </location>
</feature>
<keyword evidence="7" id="KW-1185">Reference proteome</keyword>
<dbReference type="PROSITE" id="PS50089">
    <property type="entry name" value="ZF_RING_2"/>
    <property type="match status" value="1"/>
</dbReference>
<dbReference type="Proteomes" id="UP001166674">
    <property type="component" value="Unassembled WGS sequence"/>
</dbReference>
<evidence type="ECO:0000313" key="7">
    <source>
        <dbReference type="Proteomes" id="UP001166674"/>
    </source>
</evidence>
<keyword evidence="1" id="KW-0479">Metal-binding</keyword>
<protein>
    <submittedName>
        <fullName evidence="6">Zinc finger protein 598</fullName>
    </submittedName>
</protein>
<dbReference type="EMBL" id="JAATJV010404023">
    <property type="protein sequence ID" value="MBZ3885975.1"/>
    <property type="molecule type" value="Genomic_DNA"/>
</dbReference>
<dbReference type="AlphaFoldDB" id="A0AA41T6T4"/>
<dbReference type="InterPro" id="IPR001841">
    <property type="entry name" value="Znf_RING"/>
</dbReference>
<dbReference type="PANTHER" id="PTHR22938:SF0">
    <property type="entry name" value="E3 UBIQUITIN-PROTEIN LIGASE ZNF598"/>
    <property type="match status" value="1"/>
</dbReference>
<dbReference type="PROSITE" id="PS00028">
    <property type="entry name" value="ZINC_FINGER_C2H2_1"/>
    <property type="match status" value="1"/>
</dbReference>
<accession>A0AA41T6T4</accession>
<evidence type="ECO:0000313" key="6">
    <source>
        <dbReference type="EMBL" id="MBZ3885975.1"/>
    </source>
</evidence>
<organism evidence="6 7">
    <name type="scientific">Sciurus carolinensis</name>
    <name type="common">Eastern gray squirrel</name>
    <dbReference type="NCBI Taxonomy" id="30640"/>
    <lineage>
        <taxon>Eukaryota</taxon>
        <taxon>Metazoa</taxon>
        <taxon>Chordata</taxon>
        <taxon>Craniata</taxon>
        <taxon>Vertebrata</taxon>
        <taxon>Euteleostomi</taxon>
        <taxon>Mammalia</taxon>
        <taxon>Eutheria</taxon>
        <taxon>Euarchontoglires</taxon>
        <taxon>Glires</taxon>
        <taxon>Rodentia</taxon>
        <taxon>Sciuromorpha</taxon>
        <taxon>Sciuridae</taxon>
        <taxon>Sciurinae</taxon>
        <taxon>Sciurini</taxon>
        <taxon>Sciurus</taxon>
    </lineage>
</organism>
<evidence type="ECO:0000256" key="1">
    <source>
        <dbReference type="ARBA" id="ARBA00022723"/>
    </source>
</evidence>
<dbReference type="InterPro" id="IPR013087">
    <property type="entry name" value="Znf_C2H2_type"/>
</dbReference>
<reference evidence="6" key="1">
    <citation type="submission" date="2020-03" db="EMBL/GenBank/DDBJ databases">
        <title>Studies in the Genomics of Life Span.</title>
        <authorList>
            <person name="Glass D."/>
        </authorList>
    </citation>
    <scope>NUCLEOTIDE SEQUENCE</scope>
    <source>
        <strain evidence="6">SUZIE</strain>
        <tissue evidence="6">Muscle</tissue>
    </source>
</reference>
<keyword evidence="3" id="KW-0862">Zinc</keyword>
<dbReference type="GO" id="GO:0072344">
    <property type="term" value="P:rescue of stalled ribosome"/>
    <property type="evidence" value="ECO:0007669"/>
    <property type="project" value="InterPro"/>
</dbReference>
<dbReference type="GO" id="GO:0016567">
    <property type="term" value="P:protein ubiquitination"/>
    <property type="evidence" value="ECO:0007669"/>
    <property type="project" value="TreeGrafter"/>
</dbReference>